<dbReference type="EnsemblMetazoa" id="CLYHEMT001715.1">
    <property type="protein sequence ID" value="CLYHEMP001715.1"/>
    <property type="gene ID" value="CLYHEMG001715"/>
</dbReference>
<accession>A0A7M5US17</accession>
<evidence type="ECO:0000313" key="3">
    <source>
        <dbReference type="Proteomes" id="UP000594262"/>
    </source>
</evidence>
<dbReference type="GO" id="GO:0005829">
    <property type="term" value="C:cytosol"/>
    <property type="evidence" value="ECO:0007669"/>
    <property type="project" value="TreeGrafter"/>
</dbReference>
<organism evidence="2 3">
    <name type="scientific">Clytia hemisphaerica</name>
    <dbReference type="NCBI Taxonomy" id="252671"/>
    <lineage>
        <taxon>Eukaryota</taxon>
        <taxon>Metazoa</taxon>
        <taxon>Cnidaria</taxon>
        <taxon>Hydrozoa</taxon>
        <taxon>Hydroidolina</taxon>
        <taxon>Leptothecata</taxon>
        <taxon>Obeliida</taxon>
        <taxon>Clytiidae</taxon>
        <taxon>Clytia</taxon>
    </lineage>
</organism>
<dbReference type="OrthoDB" id="5327538at2759"/>
<sequence length="127" mass="14297">MTDSSHCIENSFQSDVVFKEIERRLKEEKATLIKKFKAIFSFELAGADGKKGVWFVDAKKDGVVLRGQPGLKADCTIKMKDEDCFKMMIGQINPQTSFMQGKIKISGNMALAMKLQQLKVTNLKSKM</sequence>
<dbReference type="PANTHER" id="PTHR10094:SF25">
    <property type="entry name" value="SCP2 STEROL-BINDING DOMAIN-CONTAINING PROTEIN 1"/>
    <property type="match status" value="1"/>
</dbReference>
<evidence type="ECO:0000259" key="1">
    <source>
        <dbReference type="Pfam" id="PF02036"/>
    </source>
</evidence>
<dbReference type="SUPFAM" id="SSF55718">
    <property type="entry name" value="SCP-like"/>
    <property type="match status" value="1"/>
</dbReference>
<evidence type="ECO:0000313" key="2">
    <source>
        <dbReference type="EnsemblMetazoa" id="CLYHEMP001715.1"/>
    </source>
</evidence>
<dbReference type="FunFam" id="3.30.1050.10:FF:000001">
    <property type="entry name" value="Putative Non-specific lipid-transfer protein"/>
    <property type="match status" value="1"/>
</dbReference>
<dbReference type="Proteomes" id="UP000594262">
    <property type="component" value="Unplaced"/>
</dbReference>
<protein>
    <recommendedName>
        <fullName evidence="1">SCP2 domain-containing protein</fullName>
    </recommendedName>
</protein>
<name>A0A7M5US17_9CNID</name>
<dbReference type="InterPro" id="IPR003033">
    <property type="entry name" value="SCP2_sterol-bd_dom"/>
</dbReference>
<dbReference type="Pfam" id="PF02036">
    <property type="entry name" value="SCP2"/>
    <property type="match status" value="1"/>
</dbReference>
<keyword evidence="3" id="KW-1185">Reference proteome</keyword>
<proteinExistence type="predicted"/>
<dbReference type="PANTHER" id="PTHR10094">
    <property type="entry name" value="STEROL CARRIER PROTEIN 2 SCP-2 FAMILY PROTEIN"/>
    <property type="match status" value="1"/>
</dbReference>
<dbReference type="Gene3D" id="3.30.1050.10">
    <property type="entry name" value="SCP2 sterol-binding domain"/>
    <property type="match status" value="1"/>
</dbReference>
<dbReference type="AlphaFoldDB" id="A0A7M5US17"/>
<reference evidence="2" key="1">
    <citation type="submission" date="2021-01" db="UniProtKB">
        <authorList>
            <consortium name="EnsemblMetazoa"/>
        </authorList>
    </citation>
    <scope>IDENTIFICATION</scope>
</reference>
<feature type="domain" description="SCP2" evidence="1">
    <location>
        <begin position="18"/>
        <end position="118"/>
    </location>
</feature>
<dbReference type="InterPro" id="IPR036527">
    <property type="entry name" value="SCP2_sterol-bd_dom_sf"/>
</dbReference>